<dbReference type="Proteomes" id="UP000189004">
    <property type="component" value="Unassembled WGS sequence"/>
</dbReference>
<accession>A0A1V3BVA8</accession>
<keyword evidence="2" id="KW-1185">Reference proteome</keyword>
<evidence type="ECO:0000313" key="1">
    <source>
        <dbReference type="EMBL" id="OOC52607.1"/>
    </source>
</evidence>
<dbReference type="STRING" id="501010.NOSIN_01165"/>
<comment type="caution">
    <text evidence="1">The sequence shown here is derived from an EMBL/GenBank/DDBJ whole genome shotgun (WGS) entry which is preliminary data.</text>
</comment>
<dbReference type="AlphaFoldDB" id="A0A1V3BVA8"/>
<organism evidence="1 2">
    <name type="scientific">Nocardiopsis sinuspersici</name>
    <dbReference type="NCBI Taxonomy" id="501010"/>
    <lineage>
        <taxon>Bacteria</taxon>
        <taxon>Bacillati</taxon>
        <taxon>Actinomycetota</taxon>
        <taxon>Actinomycetes</taxon>
        <taxon>Streptosporangiales</taxon>
        <taxon>Nocardiopsidaceae</taxon>
        <taxon>Nocardiopsis</taxon>
    </lineage>
</organism>
<gene>
    <name evidence="1" type="ORF">NOSIN_01165</name>
</gene>
<dbReference type="EMBL" id="MCOK01000001">
    <property type="protein sequence ID" value="OOC52607.1"/>
    <property type="molecule type" value="Genomic_DNA"/>
</dbReference>
<reference evidence="2" key="1">
    <citation type="submission" date="2016-08" db="EMBL/GenBank/DDBJ databases">
        <authorList>
            <person name="Tokovenko B."/>
            <person name="Kalinowski J."/>
        </authorList>
    </citation>
    <scope>NUCLEOTIDE SEQUENCE [LARGE SCALE GENOMIC DNA]</scope>
    <source>
        <strain evidence="2">UTMC102</strain>
    </source>
</reference>
<proteinExistence type="predicted"/>
<sequence length="95" mass="10723">MIAVVRHHDDEQGIKVYEAQDAEELTNLLIRYVASGKDEEKTIRGEMPGANDFFSTKFIGLWEKSVTVSLGFVTRIVSFTHGVDARVEDLHEQAE</sequence>
<evidence type="ECO:0000313" key="2">
    <source>
        <dbReference type="Proteomes" id="UP000189004"/>
    </source>
</evidence>
<name>A0A1V3BVA8_9ACTN</name>
<dbReference type="RefSeq" id="WP_077688951.1">
    <property type="nucleotide sequence ID" value="NZ_MCOK01000001.1"/>
</dbReference>
<protein>
    <submittedName>
        <fullName evidence="1">Uncharacterized protein</fullName>
    </submittedName>
</protein>